<keyword evidence="6" id="KW-0808">Transferase</keyword>
<evidence type="ECO:0000313" key="16">
    <source>
        <dbReference type="EMBL" id="MBD1372009.1"/>
    </source>
</evidence>
<keyword evidence="11 13" id="KW-0472">Membrane</keyword>
<keyword evidence="8" id="KW-0418">Kinase</keyword>
<dbReference type="GO" id="GO:0004721">
    <property type="term" value="F:phosphoprotein phosphatase activity"/>
    <property type="evidence" value="ECO:0007669"/>
    <property type="project" value="TreeGrafter"/>
</dbReference>
<reference evidence="16" key="1">
    <citation type="submission" date="2020-09" db="EMBL/GenBank/DDBJ databases">
        <title>A novel bacterium of genus Hazenella, isolated from South China Sea.</title>
        <authorList>
            <person name="Huang H."/>
            <person name="Mo K."/>
            <person name="Hu Y."/>
        </authorList>
    </citation>
    <scope>NUCLEOTIDE SEQUENCE</scope>
    <source>
        <strain evidence="16">IB182357</strain>
    </source>
</reference>
<evidence type="ECO:0000256" key="5">
    <source>
        <dbReference type="ARBA" id="ARBA00022553"/>
    </source>
</evidence>
<dbReference type="SMART" id="SM00304">
    <property type="entry name" value="HAMP"/>
    <property type="match status" value="1"/>
</dbReference>
<keyword evidence="10" id="KW-0902">Two-component regulatory system</keyword>
<name>A0A926NEC8_9BACL</name>
<dbReference type="FunFam" id="3.30.565.10:FF:000006">
    <property type="entry name" value="Sensor histidine kinase WalK"/>
    <property type="match status" value="1"/>
</dbReference>
<protein>
    <recommendedName>
        <fullName evidence="3">histidine kinase</fullName>
        <ecNumber evidence="3">2.7.13.3</ecNumber>
    </recommendedName>
</protein>
<dbReference type="Pfam" id="PF00512">
    <property type="entry name" value="HisKA"/>
    <property type="match status" value="1"/>
</dbReference>
<evidence type="ECO:0000256" key="13">
    <source>
        <dbReference type="SAM" id="Phobius"/>
    </source>
</evidence>
<keyword evidence="9" id="KW-0067">ATP-binding</keyword>
<evidence type="ECO:0000256" key="4">
    <source>
        <dbReference type="ARBA" id="ARBA00022475"/>
    </source>
</evidence>
<keyword evidence="4" id="KW-1003">Cell membrane</keyword>
<dbReference type="Gene3D" id="1.10.8.500">
    <property type="entry name" value="HAMP domain in histidine kinase"/>
    <property type="match status" value="1"/>
</dbReference>
<dbReference type="GO" id="GO:0016036">
    <property type="term" value="P:cellular response to phosphate starvation"/>
    <property type="evidence" value="ECO:0007669"/>
    <property type="project" value="TreeGrafter"/>
</dbReference>
<evidence type="ECO:0000256" key="3">
    <source>
        <dbReference type="ARBA" id="ARBA00012438"/>
    </source>
</evidence>
<dbReference type="CDD" id="cd00075">
    <property type="entry name" value="HATPase"/>
    <property type="match status" value="1"/>
</dbReference>
<feature type="domain" description="HAMP" evidence="15">
    <location>
        <begin position="206"/>
        <end position="258"/>
    </location>
</feature>
<keyword evidence="7" id="KW-0547">Nucleotide-binding</keyword>
<comment type="catalytic activity">
    <reaction evidence="1">
        <text>ATP + protein L-histidine = ADP + protein N-phospho-L-histidine.</text>
        <dbReference type="EC" id="2.7.13.3"/>
    </reaction>
</comment>
<dbReference type="EC" id="2.7.13.3" evidence="3"/>
<dbReference type="SUPFAM" id="SSF47384">
    <property type="entry name" value="Homodimeric domain of signal transducing histidine kinase"/>
    <property type="match status" value="1"/>
</dbReference>
<dbReference type="SMART" id="SM00387">
    <property type="entry name" value="HATPase_c"/>
    <property type="match status" value="1"/>
</dbReference>
<dbReference type="InterPro" id="IPR003594">
    <property type="entry name" value="HATPase_dom"/>
</dbReference>
<dbReference type="PANTHER" id="PTHR45453:SF1">
    <property type="entry name" value="PHOSPHATE REGULON SENSOR PROTEIN PHOR"/>
    <property type="match status" value="1"/>
</dbReference>
<evidence type="ECO:0000256" key="2">
    <source>
        <dbReference type="ARBA" id="ARBA00004651"/>
    </source>
</evidence>
<gene>
    <name evidence="16" type="ORF">IC620_06500</name>
</gene>
<organism evidence="16 17">
    <name type="scientific">Polycladospora coralii</name>
    <dbReference type="NCBI Taxonomy" id="2771432"/>
    <lineage>
        <taxon>Bacteria</taxon>
        <taxon>Bacillati</taxon>
        <taxon>Bacillota</taxon>
        <taxon>Bacilli</taxon>
        <taxon>Bacillales</taxon>
        <taxon>Thermoactinomycetaceae</taxon>
        <taxon>Polycladospora</taxon>
    </lineage>
</organism>
<dbReference type="InterPro" id="IPR050351">
    <property type="entry name" value="BphY/WalK/GraS-like"/>
</dbReference>
<dbReference type="GO" id="GO:0000155">
    <property type="term" value="F:phosphorelay sensor kinase activity"/>
    <property type="evidence" value="ECO:0007669"/>
    <property type="project" value="InterPro"/>
</dbReference>
<dbReference type="Gene3D" id="3.30.565.10">
    <property type="entry name" value="Histidine kinase-like ATPase, C-terminal domain"/>
    <property type="match status" value="1"/>
</dbReference>
<sequence>MKKWNQIFNSVMWKLVIIYLLLMTMAMQIISVFFLDRLEERFISEMKESVKKQAAFIKGSLVDELSSSSNIETQKKQMNQILNQRSILNKESEPIISVADDKGIIITSTQPVYNTFEKLSLPDHYLEKKGNDQYFLKKVKDAEGRTVQPYMMPLKDDKNGRLLGYLYIEVPLHTIYNKTKTISKTLTKITAVAFFITGILMIILARTISLPVKAITLQSTAMTAGDFERRVPVKSKDEIGLLAQSFNDLAAHLRVALKEKEEEKLKLESVLAHMSDGVIASNSFGKVIVKNQRAEQLLEKNIELGEHLESILSLRSPIAFPMLSESHQYMSLHDDDPELQTTLKLTFTPTKLLGEERHGLVVVIVDVTEQEKLERQRKDFVANVSHELRTPLTTIKSYLEALDDGVVEEPELARRFLSVTQQEAERMTRLITDLLQLTRLDAKKSKFVKQQIETKELITDAYQRFFYQCKQHHIMFSLYTAKEIDFIYGDRDKLNQVLDNLISNAIKYTPDGGSIALIADLRWDGLIEIGIADTGIGIPQKDLGRIFERFYRVDKARSRSLGGTGLGLSIAREIIHAHHGEIEMDSVYQKGTLVSFTLPPSNRR</sequence>
<dbReference type="SUPFAM" id="SSF55874">
    <property type="entry name" value="ATPase domain of HSP90 chaperone/DNA topoisomerase II/histidine kinase"/>
    <property type="match status" value="1"/>
</dbReference>
<evidence type="ECO:0000256" key="11">
    <source>
        <dbReference type="ARBA" id="ARBA00023136"/>
    </source>
</evidence>
<keyword evidence="17" id="KW-1185">Reference proteome</keyword>
<evidence type="ECO:0000256" key="12">
    <source>
        <dbReference type="SAM" id="Coils"/>
    </source>
</evidence>
<dbReference type="GO" id="GO:0005524">
    <property type="term" value="F:ATP binding"/>
    <property type="evidence" value="ECO:0007669"/>
    <property type="project" value="UniProtKB-KW"/>
</dbReference>
<dbReference type="PANTHER" id="PTHR45453">
    <property type="entry name" value="PHOSPHATE REGULON SENSOR PROTEIN PHOR"/>
    <property type="match status" value="1"/>
</dbReference>
<evidence type="ECO:0000259" key="15">
    <source>
        <dbReference type="PROSITE" id="PS50885"/>
    </source>
</evidence>
<dbReference type="InterPro" id="IPR036890">
    <property type="entry name" value="HATPase_C_sf"/>
</dbReference>
<dbReference type="InterPro" id="IPR036097">
    <property type="entry name" value="HisK_dim/P_sf"/>
</dbReference>
<comment type="subcellular location">
    <subcellularLocation>
        <location evidence="2">Cell membrane</location>
        <topology evidence="2">Multi-pass membrane protein</topology>
    </subcellularLocation>
</comment>
<evidence type="ECO:0000256" key="10">
    <source>
        <dbReference type="ARBA" id="ARBA00023012"/>
    </source>
</evidence>
<evidence type="ECO:0000256" key="1">
    <source>
        <dbReference type="ARBA" id="ARBA00000085"/>
    </source>
</evidence>
<dbReference type="PROSITE" id="PS50109">
    <property type="entry name" value="HIS_KIN"/>
    <property type="match status" value="1"/>
</dbReference>
<dbReference type="InterPro" id="IPR005467">
    <property type="entry name" value="His_kinase_dom"/>
</dbReference>
<dbReference type="Pfam" id="PF02518">
    <property type="entry name" value="HATPase_c"/>
    <property type="match status" value="1"/>
</dbReference>
<dbReference type="InterPro" id="IPR004358">
    <property type="entry name" value="Sig_transdc_His_kin-like_C"/>
</dbReference>
<evidence type="ECO:0000313" key="17">
    <source>
        <dbReference type="Proteomes" id="UP000661691"/>
    </source>
</evidence>
<keyword evidence="13" id="KW-0812">Transmembrane</keyword>
<dbReference type="RefSeq" id="WP_191141813.1">
    <property type="nucleotide sequence ID" value="NZ_JACXAH010000008.1"/>
</dbReference>
<dbReference type="InterPro" id="IPR003661">
    <property type="entry name" value="HisK_dim/P_dom"/>
</dbReference>
<feature type="coiled-coil region" evidence="12">
    <location>
        <begin position="243"/>
        <end position="270"/>
    </location>
</feature>
<keyword evidence="5" id="KW-0597">Phosphoprotein</keyword>
<dbReference type="EMBL" id="JACXAH010000008">
    <property type="protein sequence ID" value="MBD1372009.1"/>
    <property type="molecule type" value="Genomic_DNA"/>
</dbReference>
<keyword evidence="13" id="KW-1133">Transmembrane helix</keyword>
<dbReference type="AlphaFoldDB" id="A0A926NEC8"/>
<dbReference type="Gene3D" id="3.30.450.20">
    <property type="entry name" value="PAS domain"/>
    <property type="match status" value="2"/>
</dbReference>
<keyword evidence="12" id="KW-0175">Coiled coil</keyword>
<feature type="domain" description="Histidine kinase" evidence="14">
    <location>
        <begin position="383"/>
        <end position="602"/>
    </location>
</feature>
<dbReference type="GO" id="GO:0005886">
    <property type="term" value="C:plasma membrane"/>
    <property type="evidence" value="ECO:0007669"/>
    <property type="project" value="UniProtKB-SubCell"/>
</dbReference>
<comment type="caution">
    <text evidence="16">The sequence shown here is derived from an EMBL/GenBank/DDBJ whole genome shotgun (WGS) entry which is preliminary data.</text>
</comment>
<evidence type="ECO:0000256" key="6">
    <source>
        <dbReference type="ARBA" id="ARBA00022679"/>
    </source>
</evidence>
<dbReference type="CDD" id="cd00082">
    <property type="entry name" value="HisKA"/>
    <property type="match status" value="1"/>
</dbReference>
<dbReference type="Gene3D" id="1.10.287.130">
    <property type="match status" value="1"/>
</dbReference>
<dbReference type="InterPro" id="IPR003660">
    <property type="entry name" value="HAMP_dom"/>
</dbReference>
<dbReference type="Proteomes" id="UP000661691">
    <property type="component" value="Unassembled WGS sequence"/>
</dbReference>
<dbReference type="FunFam" id="1.10.287.130:FF:000001">
    <property type="entry name" value="Two-component sensor histidine kinase"/>
    <property type="match status" value="1"/>
</dbReference>
<feature type="transmembrane region" description="Helical" evidence="13">
    <location>
        <begin position="12"/>
        <end position="35"/>
    </location>
</feature>
<proteinExistence type="predicted"/>
<accession>A0A926NEC8</accession>
<dbReference type="SUPFAM" id="SSF158472">
    <property type="entry name" value="HAMP domain-like"/>
    <property type="match status" value="1"/>
</dbReference>
<dbReference type="SMART" id="SM00388">
    <property type="entry name" value="HisKA"/>
    <property type="match status" value="1"/>
</dbReference>
<evidence type="ECO:0000256" key="9">
    <source>
        <dbReference type="ARBA" id="ARBA00022840"/>
    </source>
</evidence>
<dbReference type="CDD" id="cd06225">
    <property type="entry name" value="HAMP"/>
    <property type="match status" value="1"/>
</dbReference>
<evidence type="ECO:0000256" key="8">
    <source>
        <dbReference type="ARBA" id="ARBA00022777"/>
    </source>
</evidence>
<evidence type="ECO:0000259" key="14">
    <source>
        <dbReference type="PROSITE" id="PS50109"/>
    </source>
</evidence>
<dbReference type="PRINTS" id="PR00344">
    <property type="entry name" value="BCTRLSENSOR"/>
</dbReference>
<dbReference type="PROSITE" id="PS50885">
    <property type="entry name" value="HAMP"/>
    <property type="match status" value="1"/>
</dbReference>
<evidence type="ECO:0000256" key="7">
    <source>
        <dbReference type="ARBA" id="ARBA00022741"/>
    </source>
</evidence>
<dbReference type="Pfam" id="PF00672">
    <property type="entry name" value="HAMP"/>
    <property type="match status" value="1"/>
</dbReference>
<feature type="transmembrane region" description="Helical" evidence="13">
    <location>
        <begin position="186"/>
        <end position="205"/>
    </location>
</feature>